<dbReference type="EMBL" id="JANYMP010000005">
    <property type="protein sequence ID" value="MCS7477697.1"/>
    <property type="molecule type" value="Genomic_DNA"/>
</dbReference>
<name>A0A9X2VKE7_9PSEU</name>
<evidence type="ECO:0000313" key="3">
    <source>
        <dbReference type="EMBL" id="MCS7477697.1"/>
    </source>
</evidence>
<protein>
    <recommendedName>
        <fullName evidence="2">Polysaccharide lyase 14 domain-containing protein</fullName>
    </recommendedName>
</protein>
<accession>A0A9X2VKE7</accession>
<dbReference type="Proteomes" id="UP001141259">
    <property type="component" value="Unassembled WGS sequence"/>
</dbReference>
<dbReference type="Gene3D" id="2.60.120.200">
    <property type="match status" value="1"/>
</dbReference>
<gene>
    <name evidence="3" type="ORF">NZH93_12605</name>
</gene>
<feature type="chain" id="PRO_5040731152" description="Polysaccharide lyase 14 domain-containing protein" evidence="1">
    <location>
        <begin position="28"/>
        <end position="280"/>
    </location>
</feature>
<evidence type="ECO:0000256" key="1">
    <source>
        <dbReference type="SAM" id="SignalP"/>
    </source>
</evidence>
<organism evidence="3 4">
    <name type="scientific">Umezawaea endophytica</name>
    <dbReference type="NCBI Taxonomy" id="1654476"/>
    <lineage>
        <taxon>Bacteria</taxon>
        <taxon>Bacillati</taxon>
        <taxon>Actinomycetota</taxon>
        <taxon>Actinomycetes</taxon>
        <taxon>Pseudonocardiales</taxon>
        <taxon>Pseudonocardiaceae</taxon>
        <taxon>Umezawaea</taxon>
    </lineage>
</organism>
<feature type="signal peptide" evidence="1">
    <location>
        <begin position="1"/>
        <end position="27"/>
    </location>
</feature>
<proteinExistence type="predicted"/>
<evidence type="ECO:0000259" key="2">
    <source>
        <dbReference type="Pfam" id="PF21294"/>
    </source>
</evidence>
<evidence type="ECO:0000313" key="4">
    <source>
        <dbReference type="Proteomes" id="UP001141259"/>
    </source>
</evidence>
<dbReference type="PANTHER" id="PTHR40124">
    <property type="match status" value="1"/>
</dbReference>
<dbReference type="Pfam" id="PF21294">
    <property type="entry name" value="Polysacc_lyase_14"/>
    <property type="match status" value="1"/>
</dbReference>
<dbReference type="InterPro" id="IPR048958">
    <property type="entry name" value="Polysacc_lyase_14"/>
</dbReference>
<dbReference type="AlphaFoldDB" id="A0A9X2VKE7"/>
<dbReference type="PANTHER" id="PTHR40124:SF1">
    <property type="entry name" value="DISAGGREGATASE RELATED REPEAT PROTEIN"/>
    <property type="match status" value="1"/>
</dbReference>
<keyword evidence="4" id="KW-1185">Reference proteome</keyword>
<keyword evidence="1" id="KW-0732">Signal</keyword>
<reference evidence="3" key="1">
    <citation type="submission" date="2022-08" db="EMBL/GenBank/DDBJ databases">
        <authorList>
            <person name="Tistechok S."/>
            <person name="Samborskyy M."/>
            <person name="Roman I."/>
        </authorList>
    </citation>
    <scope>NUCLEOTIDE SEQUENCE</scope>
    <source>
        <strain evidence="3">DSM 103496</strain>
    </source>
</reference>
<dbReference type="RefSeq" id="WP_259623211.1">
    <property type="nucleotide sequence ID" value="NZ_JANYMP010000005.1"/>
</dbReference>
<comment type="caution">
    <text evidence="3">The sequence shown here is derived from an EMBL/GenBank/DDBJ whole genome shotgun (WGS) entry which is preliminary data.</text>
</comment>
<feature type="domain" description="Polysaccharide lyase 14" evidence="2">
    <location>
        <begin position="74"/>
        <end position="272"/>
    </location>
</feature>
<sequence length="280" mass="30269">MRTLPMLVLSACAALVATTIAAPAAMAASLNNTFERPTAGSSYPRAQWGTDGWSAPWDLGLDNRTLIDSSVKRSGSKSLRVTYPARQIGPENSGASAPFAIPRAREYYVAQWVRFSPDFSWGTTQFAGKIGIGLGAGASCSGGVPCDGYNGFTSRFIWRSGGKAAIYYYSMDHAGQYGDYRDLSVGGSTVYYPRGQWVEIVQRVRVNTVTNGNANPDGEIQVWYNGQSAALISGLKFVRNGDLIDRAYLSSFHGGADTTFAPTNTSYIWYDDLRVNTSPV</sequence>